<dbReference type="Gene3D" id="2.60.20.10">
    <property type="entry name" value="Crystallins"/>
    <property type="match status" value="1"/>
</dbReference>
<dbReference type="Proteomes" id="UP000799750">
    <property type="component" value="Unassembled WGS sequence"/>
</dbReference>
<keyword evidence="3" id="KW-1185">Reference proteome</keyword>
<evidence type="ECO:0000256" key="1">
    <source>
        <dbReference type="SAM" id="SignalP"/>
    </source>
</evidence>
<evidence type="ECO:0000313" key="3">
    <source>
        <dbReference type="Proteomes" id="UP000799750"/>
    </source>
</evidence>
<evidence type="ECO:0000313" key="2">
    <source>
        <dbReference type="EMBL" id="KAF2500047.1"/>
    </source>
</evidence>
<dbReference type="AlphaFoldDB" id="A0A6A6R9A7"/>
<sequence>MKISILITFPTLSTILGLAFAAAIQEFGMATYTIKGTPSNTTSVEEVPPGSGVYFCPDKEWGHLDHRENLCAWISARYFDEGAAICINFVDGYDNTISSFGPDRGLKCTVYDFSYCTGPSLDIWWPGYADMSWNGWDNRVSSYRCAGA</sequence>
<keyword evidence="1" id="KW-0732">Signal</keyword>
<accession>A0A6A6R9A7</accession>
<feature type="chain" id="PRO_5025470873" evidence="1">
    <location>
        <begin position="22"/>
        <end position="148"/>
    </location>
</feature>
<dbReference type="OrthoDB" id="2910287at2759"/>
<name>A0A6A6R9A7_9PEZI</name>
<organism evidence="2 3">
    <name type="scientific">Lophium mytilinum</name>
    <dbReference type="NCBI Taxonomy" id="390894"/>
    <lineage>
        <taxon>Eukaryota</taxon>
        <taxon>Fungi</taxon>
        <taxon>Dikarya</taxon>
        <taxon>Ascomycota</taxon>
        <taxon>Pezizomycotina</taxon>
        <taxon>Dothideomycetes</taxon>
        <taxon>Pleosporomycetidae</taxon>
        <taxon>Mytilinidiales</taxon>
        <taxon>Mytilinidiaceae</taxon>
        <taxon>Lophium</taxon>
    </lineage>
</organism>
<gene>
    <name evidence="2" type="ORF">BU16DRAFT_235198</name>
</gene>
<reference evidence="2" key="1">
    <citation type="journal article" date="2020" name="Stud. Mycol.">
        <title>101 Dothideomycetes genomes: a test case for predicting lifestyles and emergence of pathogens.</title>
        <authorList>
            <person name="Haridas S."/>
            <person name="Albert R."/>
            <person name="Binder M."/>
            <person name="Bloem J."/>
            <person name="Labutti K."/>
            <person name="Salamov A."/>
            <person name="Andreopoulos B."/>
            <person name="Baker S."/>
            <person name="Barry K."/>
            <person name="Bills G."/>
            <person name="Bluhm B."/>
            <person name="Cannon C."/>
            <person name="Castanera R."/>
            <person name="Culley D."/>
            <person name="Daum C."/>
            <person name="Ezra D."/>
            <person name="Gonzalez J."/>
            <person name="Henrissat B."/>
            <person name="Kuo A."/>
            <person name="Liang C."/>
            <person name="Lipzen A."/>
            <person name="Lutzoni F."/>
            <person name="Magnuson J."/>
            <person name="Mondo S."/>
            <person name="Nolan M."/>
            <person name="Ohm R."/>
            <person name="Pangilinan J."/>
            <person name="Park H.-J."/>
            <person name="Ramirez L."/>
            <person name="Alfaro M."/>
            <person name="Sun H."/>
            <person name="Tritt A."/>
            <person name="Yoshinaga Y."/>
            <person name="Zwiers L.-H."/>
            <person name="Turgeon B."/>
            <person name="Goodwin S."/>
            <person name="Spatafora J."/>
            <person name="Crous P."/>
            <person name="Grigoriev I."/>
        </authorList>
    </citation>
    <scope>NUCLEOTIDE SEQUENCE</scope>
    <source>
        <strain evidence="2">CBS 269.34</strain>
    </source>
</reference>
<proteinExistence type="predicted"/>
<feature type="signal peptide" evidence="1">
    <location>
        <begin position="1"/>
        <end position="21"/>
    </location>
</feature>
<protein>
    <submittedName>
        <fullName evidence="2">Uncharacterized protein</fullName>
    </submittedName>
</protein>
<dbReference type="EMBL" id="MU004183">
    <property type="protein sequence ID" value="KAF2500047.1"/>
    <property type="molecule type" value="Genomic_DNA"/>
</dbReference>